<organism evidence="3 4">
    <name type="scientific">Paenibacillus phytorum</name>
    <dbReference type="NCBI Taxonomy" id="2654977"/>
    <lineage>
        <taxon>Bacteria</taxon>
        <taxon>Bacillati</taxon>
        <taxon>Bacillota</taxon>
        <taxon>Bacilli</taxon>
        <taxon>Bacillales</taxon>
        <taxon>Paenibacillaceae</taxon>
        <taxon>Paenibacillus</taxon>
    </lineage>
</organism>
<feature type="domain" description="Activator of Hsp90 ATPase homologue 1/2-like C-terminal" evidence="2">
    <location>
        <begin position="43"/>
        <end position="171"/>
    </location>
</feature>
<comment type="similarity">
    <text evidence="1">Belongs to the AHA1 family.</text>
</comment>
<dbReference type="Proteomes" id="UP000616779">
    <property type="component" value="Unassembled WGS sequence"/>
</dbReference>
<gene>
    <name evidence="3" type="ORF">GC098_32400</name>
</gene>
<dbReference type="InterPro" id="IPR013538">
    <property type="entry name" value="ASHA1/2-like_C"/>
</dbReference>
<reference evidence="3 4" key="1">
    <citation type="submission" date="2019-10" db="EMBL/GenBank/DDBJ databases">
        <title>Description of Paenibacillus terrestris sp. nov.</title>
        <authorList>
            <person name="Carlier A."/>
            <person name="Qi S."/>
        </authorList>
    </citation>
    <scope>NUCLEOTIDE SEQUENCE [LARGE SCALE GENOMIC DNA]</scope>
    <source>
        <strain evidence="3 4">LMG 31458</strain>
    </source>
</reference>
<proteinExistence type="inferred from homology"/>
<dbReference type="EMBL" id="WHOA01000237">
    <property type="protein sequence ID" value="NOU75996.1"/>
    <property type="molecule type" value="Genomic_DNA"/>
</dbReference>
<dbReference type="InterPro" id="IPR023393">
    <property type="entry name" value="START-like_dom_sf"/>
</dbReference>
<comment type="caution">
    <text evidence="3">The sequence shown here is derived from an EMBL/GenBank/DDBJ whole genome shotgun (WGS) entry which is preliminary data.</text>
</comment>
<dbReference type="CDD" id="cd08893">
    <property type="entry name" value="SRPBCC_CalC_Aha1-like_GntR-HTH"/>
    <property type="match status" value="1"/>
</dbReference>
<dbReference type="SUPFAM" id="SSF55961">
    <property type="entry name" value="Bet v1-like"/>
    <property type="match status" value="1"/>
</dbReference>
<evidence type="ECO:0000313" key="4">
    <source>
        <dbReference type="Proteomes" id="UP000616779"/>
    </source>
</evidence>
<dbReference type="Pfam" id="PF08327">
    <property type="entry name" value="AHSA1"/>
    <property type="match status" value="1"/>
</dbReference>
<name>A0ABX1Y6Z7_9BACL</name>
<evidence type="ECO:0000256" key="1">
    <source>
        <dbReference type="ARBA" id="ARBA00006817"/>
    </source>
</evidence>
<keyword evidence="4" id="KW-1185">Reference proteome</keyword>
<dbReference type="Gene3D" id="3.30.530.20">
    <property type="match status" value="1"/>
</dbReference>
<evidence type="ECO:0000313" key="3">
    <source>
        <dbReference type="EMBL" id="NOU75996.1"/>
    </source>
</evidence>
<accession>A0ABX1Y6Z7</accession>
<evidence type="ECO:0000259" key="2">
    <source>
        <dbReference type="Pfam" id="PF08327"/>
    </source>
</evidence>
<sequence length="181" mass="20604">MIVIASKHCLNLKSSLKRSDFEQAQIWRIKMTDAAFVYVTYIKTTPEKLWQALTSSDFTEKYFFGSKIQSDWQEGSNVTYSRNGQVTDHGIILKCEPHRLLSFTWNMIGDETSRKQPSRVTFELKALDSTVKLTLKHDNLASTDIVDREDTFEGLNNGWPAILSNLKSLLETGNTLPPISI</sequence>
<protein>
    <recommendedName>
        <fullName evidence="2">Activator of Hsp90 ATPase homologue 1/2-like C-terminal domain-containing protein</fullName>
    </recommendedName>
</protein>